<dbReference type="InterPro" id="IPR036791">
    <property type="entry name" value="Ribosomal_bL9_C_sf"/>
</dbReference>
<dbReference type="GO" id="GO:0005840">
    <property type="term" value="C:ribosome"/>
    <property type="evidence" value="ECO:0007669"/>
    <property type="project" value="UniProtKB-KW"/>
</dbReference>
<accession>A0A9E6MQE6</accession>
<gene>
    <name evidence="7 11" type="primary">rplI</name>
    <name evidence="10" type="ORF">GMI68_07490</name>
    <name evidence="11" type="ORF">J7S26_08460</name>
</gene>
<proteinExistence type="inferred from homology"/>
<evidence type="ECO:0000256" key="4">
    <source>
        <dbReference type="ARBA" id="ARBA00022980"/>
    </source>
</evidence>
<dbReference type="Proteomes" id="UP000671910">
    <property type="component" value="Chromosome"/>
</dbReference>
<keyword evidence="5 7" id="KW-0687">Ribonucleoprotein</keyword>
<dbReference type="InterPro" id="IPR009027">
    <property type="entry name" value="Ribosomal_bL9/RNase_H1_N"/>
</dbReference>
<dbReference type="Gene3D" id="3.40.5.10">
    <property type="entry name" value="Ribosomal protein L9, N-terminal domain"/>
    <property type="match status" value="1"/>
</dbReference>
<evidence type="ECO:0000256" key="7">
    <source>
        <dbReference type="HAMAP-Rule" id="MF_00503"/>
    </source>
</evidence>
<dbReference type="EMBL" id="CP072829">
    <property type="protein sequence ID" value="QTU84356.1"/>
    <property type="molecule type" value="Genomic_DNA"/>
</dbReference>
<dbReference type="EMBL" id="WPCR01000009">
    <property type="protein sequence ID" value="NHM14604.1"/>
    <property type="molecule type" value="Genomic_DNA"/>
</dbReference>
<dbReference type="Pfam" id="PF03948">
    <property type="entry name" value="Ribosomal_L9_C"/>
    <property type="match status" value="1"/>
</dbReference>
<dbReference type="GO" id="GO:0019843">
    <property type="term" value="F:rRNA binding"/>
    <property type="evidence" value="ECO:0007669"/>
    <property type="project" value="UniProtKB-UniRule"/>
</dbReference>
<evidence type="ECO:0000313" key="13">
    <source>
        <dbReference type="Proteomes" id="UP000671910"/>
    </source>
</evidence>
<protein>
    <recommendedName>
        <fullName evidence="6 7">Large ribosomal subunit protein bL9</fullName>
    </recommendedName>
</protein>
<keyword evidence="12" id="KW-1185">Reference proteome</keyword>
<keyword evidence="3 7" id="KW-0694">RNA-binding</keyword>
<dbReference type="RefSeq" id="WP_166339930.1">
    <property type="nucleotide sequence ID" value="NZ_CP072829.1"/>
</dbReference>
<organism evidence="11 13">
    <name type="scientific">Xiamenia xianingshaonis</name>
    <dbReference type="NCBI Taxonomy" id="2682776"/>
    <lineage>
        <taxon>Bacteria</taxon>
        <taxon>Bacillati</taxon>
        <taxon>Actinomycetota</taxon>
        <taxon>Coriobacteriia</taxon>
        <taxon>Eggerthellales</taxon>
        <taxon>Eggerthellaceae</taxon>
        <taxon>Xiamenia</taxon>
    </lineage>
</organism>
<dbReference type="PANTHER" id="PTHR21368">
    <property type="entry name" value="50S RIBOSOMAL PROTEIN L9"/>
    <property type="match status" value="1"/>
</dbReference>
<evidence type="ECO:0000256" key="5">
    <source>
        <dbReference type="ARBA" id="ARBA00023274"/>
    </source>
</evidence>
<keyword evidence="2 7" id="KW-0699">rRNA-binding</keyword>
<dbReference type="GO" id="GO:0003735">
    <property type="term" value="F:structural constituent of ribosome"/>
    <property type="evidence" value="ECO:0007669"/>
    <property type="project" value="InterPro"/>
</dbReference>
<sequence length="186" mass="20219">MKIILLDELRGKGGEGDVIDVADGFANNYLFRQGIAIPATKGNLKQLEQRRKNIEKREVTRIANAEKLKEALEGAKVVIDVRVGEEGQLFGSVTNAMIAEALVAQLNVEIDRRRIELNNPIKVSGEHKVQVALYRDIKATLNLLVGVTEEEVAEEAAENEPEEVAAEDAAAEAAAEEDAATSEDAE</sequence>
<dbReference type="InterPro" id="IPR020069">
    <property type="entry name" value="Ribosomal_bL9_C"/>
</dbReference>
<keyword evidence="4 7" id="KW-0689">Ribosomal protein</keyword>
<dbReference type="AlphaFoldDB" id="A0A9E6MQE6"/>
<evidence type="ECO:0000256" key="2">
    <source>
        <dbReference type="ARBA" id="ARBA00022730"/>
    </source>
</evidence>
<dbReference type="HAMAP" id="MF_00503">
    <property type="entry name" value="Ribosomal_bL9"/>
    <property type="match status" value="1"/>
</dbReference>
<dbReference type="SUPFAM" id="SSF55658">
    <property type="entry name" value="L9 N-domain-like"/>
    <property type="match status" value="1"/>
</dbReference>
<feature type="domain" description="Ribosomal protein L9" evidence="9">
    <location>
        <begin position="13"/>
        <end position="40"/>
    </location>
</feature>
<dbReference type="InterPro" id="IPR000244">
    <property type="entry name" value="Ribosomal_bL9"/>
</dbReference>
<dbReference type="Pfam" id="PF01281">
    <property type="entry name" value="Ribosomal_L9_N"/>
    <property type="match status" value="1"/>
</dbReference>
<evidence type="ECO:0000259" key="9">
    <source>
        <dbReference type="PROSITE" id="PS00651"/>
    </source>
</evidence>
<reference evidence="11" key="2">
    <citation type="submission" date="2021-04" db="EMBL/GenBank/DDBJ databases">
        <title>Novel species in family Eggerthellaceae.</title>
        <authorList>
            <person name="Zhang G."/>
        </authorList>
    </citation>
    <scope>NUCLEOTIDE SEQUENCE</scope>
    <source>
        <strain evidence="11">Zg-886</strain>
    </source>
</reference>
<comment type="similarity">
    <text evidence="1 7">Belongs to the bacterial ribosomal protein bL9 family.</text>
</comment>
<evidence type="ECO:0000313" key="11">
    <source>
        <dbReference type="EMBL" id="QTU84356.1"/>
    </source>
</evidence>
<evidence type="ECO:0000256" key="8">
    <source>
        <dbReference type="SAM" id="MobiDB-lite"/>
    </source>
</evidence>
<comment type="function">
    <text evidence="7">Binds to the 23S rRNA.</text>
</comment>
<dbReference type="InterPro" id="IPR036935">
    <property type="entry name" value="Ribosomal_bL9_N_sf"/>
</dbReference>
<reference evidence="10 12" key="1">
    <citation type="submission" date="2019-11" db="EMBL/GenBank/DDBJ databases">
        <title>Eggerthellaceae novel genus isolated from the rectal contents of marmort.</title>
        <authorList>
            <person name="Zhang G."/>
        </authorList>
    </citation>
    <scope>NUCLEOTIDE SEQUENCE [LARGE SCALE GENOMIC DNA]</scope>
    <source>
        <strain evidence="12">zg-886</strain>
        <strain evidence="10">Zg-886</strain>
    </source>
</reference>
<dbReference type="Proteomes" id="UP000636394">
    <property type="component" value="Unassembled WGS sequence"/>
</dbReference>
<dbReference type="PROSITE" id="PS00651">
    <property type="entry name" value="RIBOSOMAL_L9"/>
    <property type="match status" value="1"/>
</dbReference>
<evidence type="ECO:0000313" key="12">
    <source>
        <dbReference type="Proteomes" id="UP000636394"/>
    </source>
</evidence>
<evidence type="ECO:0000256" key="3">
    <source>
        <dbReference type="ARBA" id="ARBA00022884"/>
    </source>
</evidence>
<evidence type="ECO:0000256" key="1">
    <source>
        <dbReference type="ARBA" id="ARBA00010605"/>
    </source>
</evidence>
<dbReference type="SUPFAM" id="SSF55653">
    <property type="entry name" value="Ribosomal protein L9 C-domain"/>
    <property type="match status" value="1"/>
</dbReference>
<evidence type="ECO:0000313" key="10">
    <source>
        <dbReference type="EMBL" id="NHM14604.1"/>
    </source>
</evidence>
<dbReference type="InterPro" id="IPR020070">
    <property type="entry name" value="Ribosomal_bL9_N"/>
</dbReference>
<feature type="region of interest" description="Disordered" evidence="8">
    <location>
        <begin position="152"/>
        <end position="186"/>
    </location>
</feature>
<dbReference type="GO" id="GO:1990904">
    <property type="term" value="C:ribonucleoprotein complex"/>
    <property type="evidence" value="ECO:0007669"/>
    <property type="project" value="UniProtKB-KW"/>
</dbReference>
<dbReference type="Gene3D" id="3.10.430.100">
    <property type="entry name" value="Ribosomal protein L9, C-terminal domain"/>
    <property type="match status" value="1"/>
</dbReference>
<dbReference type="InterPro" id="IPR020594">
    <property type="entry name" value="Ribosomal_bL9_bac/chp"/>
</dbReference>
<dbReference type="GO" id="GO:0006412">
    <property type="term" value="P:translation"/>
    <property type="evidence" value="ECO:0007669"/>
    <property type="project" value="UniProtKB-UniRule"/>
</dbReference>
<dbReference type="KEGG" id="ebz:J7S26_08460"/>
<evidence type="ECO:0000256" key="6">
    <source>
        <dbReference type="ARBA" id="ARBA00035292"/>
    </source>
</evidence>
<dbReference type="NCBIfam" id="TIGR00158">
    <property type="entry name" value="L9"/>
    <property type="match status" value="1"/>
</dbReference>
<name>A0A9E6MQE6_9ACTN</name>